<evidence type="ECO:0000256" key="2">
    <source>
        <dbReference type="ARBA" id="ARBA00003968"/>
    </source>
</evidence>
<evidence type="ECO:0000256" key="11">
    <source>
        <dbReference type="HAMAP-Rule" id="MF_00004"/>
    </source>
</evidence>
<dbReference type="InterPro" id="IPR029057">
    <property type="entry name" value="PRTase-like"/>
</dbReference>
<dbReference type="HAMAP" id="MF_00004">
    <property type="entry name" value="Aden_phosphoribosyltr"/>
    <property type="match status" value="1"/>
</dbReference>
<evidence type="ECO:0000256" key="7">
    <source>
        <dbReference type="ARBA" id="ARBA00022490"/>
    </source>
</evidence>
<dbReference type="PANTHER" id="PTHR32315:SF3">
    <property type="entry name" value="ADENINE PHOSPHORIBOSYLTRANSFERASE"/>
    <property type="match status" value="1"/>
</dbReference>
<dbReference type="EMBL" id="JARXIC010000022">
    <property type="protein sequence ID" value="MDQ8195342.1"/>
    <property type="molecule type" value="Genomic_DNA"/>
</dbReference>
<evidence type="ECO:0000256" key="8">
    <source>
        <dbReference type="ARBA" id="ARBA00022676"/>
    </source>
</evidence>
<feature type="domain" description="Phosphoribosyltransferase" evidence="12">
    <location>
        <begin position="28"/>
        <end position="137"/>
    </location>
</feature>
<keyword evidence="14" id="KW-1185">Reference proteome</keyword>
<evidence type="ECO:0000259" key="12">
    <source>
        <dbReference type="Pfam" id="PF00156"/>
    </source>
</evidence>
<comment type="pathway">
    <text evidence="4 11">Purine metabolism; AMP biosynthesis via salvage pathway; AMP from adenine: step 1/1.</text>
</comment>
<dbReference type="CDD" id="cd06223">
    <property type="entry name" value="PRTases_typeI"/>
    <property type="match status" value="1"/>
</dbReference>
<dbReference type="SUPFAM" id="SSF53271">
    <property type="entry name" value="PRTase-like"/>
    <property type="match status" value="1"/>
</dbReference>
<dbReference type="Pfam" id="PF00156">
    <property type="entry name" value="Pribosyltran"/>
    <property type="match status" value="1"/>
</dbReference>
<comment type="similarity">
    <text evidence="5 11">Belongs to the purine/pyrimidine phosphoribosyltransferase family.</text>
</comment>
<evidence type="ECO:0000313" key="14">
    <source>
        <dbReference type="Proteomes" id="UP001243717"/>
    </source>
</evidence>
<dbReference type="NCBIfam" id="TIGR01090">
    <property type="entry name" value="apt"/>
    <property type="match status" value="1"/>
</dbReference>
<name>A0ABU1AKK3_9BACT</name>
<evidence type="ECO:0000256" key="3">
    <source>
        <dbReference type="ARBA" id="ARBA00004496"/>
    </source>
</evidence>
<reference evidence="13 14" key="1">
    <citation type="submission" date="2023-04" db="EMBL/GenBank/DDBJ databases">
        <title>A novel bacteria isolated from coastal sediment.</title>
        <authorList>
            <person name="Liu X.-J."/>
            <person name="Du Z.-J."/>
        </authorList>
    </citation>
    <scope>NUCLEOTIDE SEQUENCE [LARGE SCALE GENOMIC DNA]</scope>
    <source>
        <strain evidence="13 14">SDUM461004</strain>
    </source>
</reference>
<evidence type="ECO:0000313" key="13">
    <source>
        <dbReference type="EMBL" id="MDQ8195342.1"/>
    </source>
</evidence>
<evidence type="ECO:0000256" key="4">
    <source>
        <dbReference type="ARBA" id="ARBA00004659"/>
    </source>
</evidence>
<gene>
    <name evidence="11" type="primary">apt</name>
    <name evidence="13" type="ORF">QEH59_12970</name>
</gene>
<evidence type="ECO:0000256" key="10">
    <source>
        <dbReference type="ARBA" id="ARBA00022726"/>
    </source>
</evidence>
<evidence type="ECO:0000256" key="5">
    <source>
        <dbReference type="ARBA" id="ARBA00008391"/>
    </source>
</evidence>
<comment type="caution">
    <text evidence="13">The sequence shown here is derived from an EMBL/GenBank/DDBJ whole genome shotgun (WGS) entry which is preliminary data.</text>
</comment>
<dbReference type="NCBIfam" id="NF002634">
    <property type="entry name" value="PRK02304.1-3"/>
    <property type="match status" value="1"/>
</dbReference>
<dbReference type="RefSeq" id="WP_308985798.1">
    <property type="nucleotide sequence ID" value="NZ_JARXIC010000022.1"/>
</dbReference>
<dbReference type="InterPro" id="IPR005764">
    <property type="entry name" value="Ade_phspho_trans"/>
</dbReference>
<dbReference type="Proteomes" id="UP001243717">
    <property type="component" value="Unassembled WGS sequence"/>
</dbReference>
<proteinExistence type="inferred from homology"/>
<protein>
    <recommendedName>
        <fullName evidence="6 11">Adenine phosphoribosyltransferase</fullName>
        <shortName evidence="11">APRT</shortName>
        <ecNumber evidence="6 11">2.4.2.7</ecNumber>
    </recommendedName>
</protein>
<sequence length="171" mass="18536">MNIESYIRTIPDFPQPGVTFRDFTPLLAHGPAFKALVDQLSARYAEKSIDVVVGIEARGFVLASALAYALGAGTVLIRKAGKLPHQTHAQEYELEYGSSVLEISCDALQAGQRVLVVDDVLATGGTVGAAIKLLQEHFSLALEELVFLIELDDLKGREKLSGLSVHSVFHY</sequence>
<comment type="subunit">
    <text evidence="11">Homodimer.</text>
</comment>
<accession>A0ABU1AKK3</accession>
<dbReference type="PANTHER" id="PTHR32315">
    <property type="entry name" value="ADENINE PHOSPHORIBOSYLTRANSFERASE"/>
    <property type="match status" value="1"/>
</dbReference>
<evidence type="ECO:0000256" key="9">
    <source>
        <dbReference type="ARBA" id="ARBA00022679"/>
    </source>
</evidence>
<keyword evidence="8 11" id="KW-0328">Glycosyltransferase</keyword>
<comment type="subcellular location">
    <subcellularLocation>
        <location evidence="3 11">Cytoplasm</location>
    </subcellularLocation>
</comment>
<comment type="catalytic activity">
    <reaction evidence="1 11">
        <text>AMP + diphosphate = 5-phospho-alpha-D-ribose 1-diphosphate + adenine</text>
        <dbReference type="Rhea" id="RHEA:16609"/>
        <dbReference type="ChEBI" id="CHEBI:16708"/>
        <dbReference type="ChEBI" id="CHEBI:33019"/>
        <dbReference type="ChEBI" id="CHEBI:58017"/>
        <dbReference type="ChEBI" id="CHEBI:456215"/>
        <dbReference type="EC" id="2.4.2.7"/>
    </reaction>
</comment>
<dbReference type="NCBIfam" id="NF002636">
    <property type="entry name" value="PRK02304.1-5"/>
    <property type="match status" value="1"/>
</dbReference>
<evidence type="ECO:0000256" key="1">
    <source>
        <dbReference type="ARBA" id="ARBA00000868"/>
    </source>
</evidence>
<dbReference type="EC" id="2.4.2.7" evidence="6 11"/>
<keyword evidence="10 11" id="KW-0660">Purine salvage</keyword>
<dbReference type="GO" id="GO:0003999">
    <property type="term" value="F:adenine phosphoribosyltransferase activity"/>
    <property type="evidence" value="ECO:0007669"/>
    <property type="project" value="UniProtKB-EC"/>
</dbReference>
<organism evidence="13 14">
    <name type="scientific">Thalassobacterium sedimentorum</name>
    <dbReference type="NCBI Taxonomy" id="3041258"/>
    <lineage>
        <taxon>Bacteria</taxon>
        <taxon>Pseudomonadati</taxon>
        <taxon>Verrucomicrobiota</taxon>
        <taxon>Opitutia</taxon>
        <taxon>Puniceicoccales</taxon>
        <taxon>Coraliomargaritaceae</taxon>
        <taxon>Thalassobacterium</taxon>
    </lineage>
</organism>
<dbReference type="Gene3D" id="3.40.50.2020">
    <property type="match status" value="1"/>
</dbReference>
<keyword evidence="7 11" id="KW-0963">Cytoplasm</keyword>
<comment type="function">
    <text evidence="2 11">Catalyzes a salvage reaction resulting in the formation of AMP, that is energically less costly than de novo synthesis.</text>
</comment>
<dbReference type="InterPro" id="IPR000836">
    <property type="entry name" value="PRTase_dom"/>
</dbReference>
<evidence type="ECO:0000256" key="6">
    <source>
        <dbReference type="ARBA" id="ARBA00011893"/>
    </source>
</evidence>
<keyword evidence="9 11" id="KW-0808">Transferase</keyword>
<dbReference type="InterPro" id="IPR050054">
    <property type="entry name" value="UPRTase/APRTase"/>
</dbReference>